<comment type="caution">
    <text evidence="10">The sequence shown here is derived from an EMBL/GenBank/DDBJ whole genome shotgun (WGS) entry which is preliminary data.</text>
</comment>
<proteinExistence type="predicted"/>
<feature type="binding site" evidence="9">
    <location>
        <position position="194"/>
    </location>
    <ligand>
        <name>Zn(2+)</name>
        <dbReference type="ChEBI" id="CHEBI:29105"/>
    </ligand>
</feature>
<dbReference type="GO" id="GO:0006284">
    <property type="term" value="P:base-excision repair"/>
    <property type="evidence" value="ECO:0007669"/>
    <property type="project" value="InterPro"/>
</dbReference>
<evidence type="ECO:0000256" key="6">
    <source>
        <dbReference type="ARBA" id="ARBA00052558"/>
    </source>
</evidence>
<dbReference type="InterPro" id="IPR005019">
    <property type="entry name" value="Adenine_glyco"/>
</dbReference>
<dbReference type="GO" id="GO:0008725">
    <property type="term" value="F:DNA-3-methyladenine glycosylase activity"/>
    <property type="evidence" value="ECO:0007669"/>
    <property type="project" value="UniProtKB-EC"/>
</dbReference>
<dbReference type="EMBL" id="QNSE01000008">
    <property type="protein sequence ID" value="RBP82428.1"/>
    <property type="molecule type" value="Genomic_DNA"/>
</dbReference>
<keyword evidence="2" id="KW-0227">DNA damage</keyword>
<dbReference type="PANTHER" id="PTHR30037:SF4">
    <property type="entry name" value="DNA-3-METHYLADENINE GLYCOSYLASE I"/>
    <property type="match status" value="1"/>
</dbReference>
<keyword evidence="3" id="KW-0378">Hydrolase</keyword>
<reference evidence="10 11" key="1">
    <citation type="submission" date="2018-06" db="EMBL/GenBank/DDBJ databases">
        <title>Genomic Encyclopedia of Type Strains, Phase III (KMG-III): the genomes of soil and plant-associated and newly described type strains.</title>
        <authorList>
            <person name="Whitman W."/>
        </authorList>
    </citation>
    <scope>NUCLEOTIDE SEQUENCE [LARGE SCALE GENOMIC DNA]</scope>
    <source>
        <strain evidence="10 11">CECT 7377</strain>
    </source>
</reference>
<evidence type="ECO:0000256" key="8">
    <source>
        <dbReference type="ARBA" id="ARBA00066766"/>
    </source>
</evidence>
<dbReference type="AlphaFoldDB" id="A0A366J975"/>
<evidence type="ECO:0000256" key="1">
    <source>
        <dbReference type="ARBA" id="ARBA00022723"/>
    </source>
</evidence>
<name>A0A366J975_9GAMM</name>
<protein>
    <recommendedName>
        <fullName evidence="8">DNA-3-methyladenine glycosylase I</fullName>
        <ecNumber evidence="8">3.2.2.20</ecNumber>
    </recommendedName>
</protein>
<dbReference type="InterPro" id="IPR004597">
    <property type="entry name" value="Tag"/>
</dbReference>
<dbReference type="GO" id="GO:0046872">
    <property type="term" value="F:metal ion binding"/>
    <property type="evidence" value="ECO:0007669"/>
    <property type="project" value="UniProtKB-KW"/>
</dbReference>
<sequence length="204" mass="23577">MIHLQSVSRDHKFGVLKMENIRCAWCLGSPEYIHYHDTEWGIPIYDDQALFECIVLESAQAGLSWITILRKREGYRTLFHDFDPIKVANMTDADVEQLLLDERIVRHRAKIEATINNAKAFLKIAKEFGSFSQYYWAFSDHKVIDNQIDDHTEAPAATELSTHFAKDLKKRGFKFLGATTCYAFMQATGMVNDHIKDCISRKKK</sequence>
<evidence type="ECO:0000256" key="3">
    <source>
        <dbReference type="ARBA" id="ARBA00022801"/>
    </source>
</evidence>
<dbReference type="Pfam" id="PF03352">
    <property type="entry name" value="Adenine_glyco"/>
    <property type="match status" value="1"/>
</dbReference>
<keyword evidence="5" id="KW-0234">DNA repair</keyword>
<organism evidence="10 11">
    <name type="scientific">Marinomonas rhizomae</name>
    <dbReference type="NCBI Taxonomy" id="491948"/>
    <lineage>
        <taxon>Bacteria</taxon>
        <taxon>Pseudomonadati</taxon>
        <taxon>Pseudomonadota</taxon>
        <taxon>Gammaproteobacteria</taxon>
        <taxon>Oceanospirillales</taxon>
        <taxon>Oceanospirillaceae</taxon>
        <taxon>Marinomonas</taxon>
    </lineage>
</organism>
<dbReference type="InterPro" id="IPR052891">
    <property type="entry name" value="DNA-3mA_glycosylase"/>
</dbReference>
<comment type="function">
    <text evidence="7">Hydrolysis of the deoxyribose N-glycosidic bond to excise 3-methyladenine from the damaged DNA polymer formed by alkylation lesions.</text>
</comment>
<evidence type="ECO:0000313" key="10">
    <source>
        <dbReference type="EMBL" id="RBP82428.1"/>
    </source>
</evidence>
<feature type="binding site" evidence="9">
    <location>
        <position position="36"/>
    </location>
    <ligand>
        <name>Zn(2+)</name>
        <dbReference type="ChEBI" id="CHEBI:29105"/>
    </ligand>
</feature>
<dbReference type="PANTHER" id="PTHR30037">
    <property type="entry name" value="DNA-3-METHYLADENINE GLYCOSYLASE 1"/>
    <property type="match status" value="1"/>
</dbReference>
<dbReference type="InterPro" id="IPR011257">
    <property type="entry name" value="DNA_glycosylase"/>
</dbReference>
<keyword evidence="4 9" id="KW-0862">Zinc</keyword>
<evidence type="ECO:0000313" key="11">
    <source>
        <dbReference type="Proteomes" id="UP000252792"/>
    </source>
</evidence>
<accession>A0A366J975</accession>
<evidence type="ECO:0000256" key="9">
    <source>
        <dbReference type="PIRSR" id="PIRSR604597-1"/>
    </source>
</evidence>
<dbReference type="Proteomes" id="UP000252792">
    <property type="component" value="Unassembled WGS sequence"/>
</dbReference>
<dbReference type="EC" id="3.2.2.20" evidence="8"/>
<dbReference type="NCBIfam" id="TIGR00624">
    <property type="entry name" value="tag"/>
    <property type="match status" value="1"/>
</dbReference>
<dbReference type="Gene3D" id="1.10.340.30">
    <property type="entry name" value="Hypothetical protein, domain 2"/>
    <property type="match status" value="1"/>
</dbReference>
<evidence type="ECO:0000256" key="4">
    <source>
        <dbReference type="ARBA" id="ARBA00022833"/>
    </source>
</evidence>
<evidence type="ECO:0000256" key="2">
    <source>
        <dbReference type="ARBA" id="ARBA00022763"/>
    </source>
</evidence>
<keyword evidence="1 9" id="KW-0479">Metal-binding</keyword>
<comment type="catalytic activity">
    <reaction evidence="6">
        <text>Hydrolysis of alkylated DNA, releasing 3-methyladenine.</text>
        <dbReference type="EC" id="3.2.2.20"/>
    </reaction>
</comment>
<dbReference type="SUPFAM" id="SSF48150">
    <property type="entry name" value="DNA-glycosylase"/>
    <property type="match status" value="1"/>
</dbReference>
<evidence type="ECO:0000256" key="5">
    <source>
        <dbReference type="ARBA" id="ARBA00023204"/>
    </source>
</evidence>
<evidence type="ECO:0000256" key="7">
    <source>
        <dbReference type="ARBA" id="ARBA00057608"/>
    </source>
</evidence>
<keyword evidence="11" id="KW-1185">Reference proteome</keyword>
<feature type="binding site" evidence="9">
    <location>
        <position position="23"/>
    </location>
    <ligand>
        <name>Zn(2+)</name>
        <dbReference type="ChEBI" id="CHEBI:29105"/>
    </ligand>
</feature>
<gene>
    <name evidence="10" type="ORF">DFP80_10874</name>
</gene>
<feature type="binding site" evidence="9">
    <location>
        <position position="198"/>
    </location>
    <ligand>
        <name>Zn(2+)</name>
        <dbReference type="ChEBI" id="CHEBI:29105"/>
    </ligand>
</feature>
<dbReference type="FunFam" id="1.10.340.30:FF:000009">
    <property type="entry name" value="DNA-3-methyladenine glycosylase I"/>
    <property type="match status" value="1"/>
</dbReference>